<feature type="non-terminal residue" evidence="1">
    <location>
        <position position="141"/>
    </location>
</feature>
<dbReference type="PANTHER" id="PTHR43040:SF1">
    <property type="entry name" value="RIBONUCLEASE D"/>
    <property type="match status" value="1"/>
</dbReference>
<reference evidence="1" key="1">
    <citation type="journal article" date="2021" name="IMA Fungus">
        <title>Genomic characterization of three marine fungi, including Emericellopsis atlantica sp. nov. with signatures of a generalist lifestyle and marine biomass degradation.</title>
        <authorList>
            <person name="Hagestad O.C."/>
            <person name="Hou L."/>
            <person name="Andersen J.H."/>
            <person name="Hansen E.H."/>
            <person name="Altermark B."/>
            <person name="Li C."/>
            <person name="Kuhnert E."/>
            <person name="Cox R.J."/>
            <person name="Crous P.W."/>
            <person name="Spatafora J.W."/>
            <person name="Lail K."/>
            <person name="Amirebrahimi M."/>
            <person name="Lipzen A."/>
            <person name="Pangilinan J."/>
            <person name="Andreopoulos W."/>
            <person name="Hayes R.D."/>
            <person name="Ng V."/>
            <person name="Grigoriev I.V."/>
            <person name="Jackson S.A."/>
            <person name="Sutton T.D.S."/>
            <person name="Dobson A.D.W."/>
            <person name="Rama T."/>
        </authorList>
    </citation>
    <scope>NUCLEOTIDE SEQUENCE</scope>
    <source>
        <strain evidence="1">TRa3180A</strain>
    </source>
</reference>
<evidence type="ECO:0000313" key="2">
    <source>
        <dbReference type="Proteomes" id="UP000887226"/>
    </source>
</evidence>
<dbReference type="InterPro" id="IPR036397">
    <property type="entry name" value="RNaseH_sf"/>
</dbReference>
<name>A0A9P7Z8Q7_9HELO</name>
<dbReference type="Gene3D" id="3.30.420.10">
    <property type="entry name" value="Ribonuclease H-like superfamily/Ribonuclease H"/>
    <property type="match status" value="1"/>
</dbReference>
<protein>
    <recommendedName>
        <fullName evidence="3">3'-5' exonuclease domain-containing protein</fullName>
    </recommendedName>
</protein>
<evidence type="ECO:0000313" key="1">
    <source>
        <dbReference type="EMBL" id="KAG9247658.1"/>
    </source>
</evidence>
<dbReference type="Proteomes" id="UP000887226">
    <property type="component" value="Unassembled WGS sequence"/>
</dbReference>
<proteinExistence type="predicted"/>
<organism evidence="1 2">
    <name type="scientific">Calycina marina</name>
    <dbReference type="NCBI Taxonomy" id="1763456"/>
    <lineage>
        <taxon>Eukaryota</taxon>
        <taxon>Fungi</taxon>
        <taxon>Dikarya</taxon>
        <taxon>Ascomycota</taxon>
        <taxon>Pezizomycotina</taxon>
        <taxon>Leotiomycetes</taxon>
        <taxon>Helotiales</taxon>
        <taxon>Pezizellaceae</taxon>
        <taxon>Calycina</taxon>
    </lineage>
</organism>
<evidence type="ECO:0008006" key="3">
    <source>
        <dbReference type="Google" id="ProtNLM"/>
    </source>
</evidence>
<comment type="caution">
    <text evidence="1">The sequence shown here is derived from an EMBL/GenBank/DDBJ whole genome shotgun (WGS) entry which is preliminary data.</text>
</comment>
<sequence length="141" mass="15226">MATAPAHGSPTIIDSEADLLPLLDSVSNLPVDHPLLYLDLEGINLGRHGSISILSLHIASTKTTFLIDIHSLGRAAFATANNSGISMKSILESSIVPKVVFDIRNGSDALFSLFQIPVDGIKDLQLMELAHRKHRSYLSDL</sequence>
<dbReference type="InterPro" id="IPR012337">
    <property type="entry name" value="RNaseH-like_sf"/>
</dbReference>
<gene>
    <name evidence="1" type="ORF">BJ878DRAFT_402216</name>
</gene>
<keyword evidence="2" id="KW-1185">Reference proteome</keyword>
<accession>A0A9P7Z8Q7</accession>
<dbReference type="AlphaFoldDB" id="A0A9P7Z8Q7"/>
<dbReference type="SUPFAM" id="SSF53098">
    <property type="entry name" value="Ribonuclease H-like"/>
    <property type="match status" value="1"/>
</dbReference>
<dbReference type="EMBL" id="MU253766">
    <property type="protein sequence ID" value="KAG9247658.1"/>
    <property type="molecule type" value="Genomic_DNA"/>
</dbReference>
<dbReference type="GO" id="GO:0003676">
    <property type="term" value="F:nucleic acid binding"/>
    <property type="evidence" value="ECO:0007669"/>
    <property type="project" value="InterPro"/>
</dbReference>
<dbReference type="PANTHER" id="PTHR43040">
    <property type="entry name" value="RIBONUCLEASE D"/>
    <property type="match status" value="1"/>
</dbReference>
<dbReference type="OrthoDB" id="26838at2759"/>